<keyword evidence="1" id="KW-1133">Transmembrane helix</keyword>
<evidence type="ECO:0000313" key="2">
    <source>
        <dbReference type="EMBL" id="KAA6436331.1"/>
    </source>
</evidence>
<dbReference type="AlphaFoldDB" id="A0A5M8QMC5"/>
<organism evidence="2 3">
    <name type="scientific">Agrococcus sediminis</name>
    <dbReference type="NCBI Taxonomy" id="2599924"/>
    <lineage>
        <taxon>Bacteria</taxon>
        <taxon>Bacillati</taxon>
        <taxon>Actinomycetota</taxon>
        <taxon>Actinomycetes</taxon>
        <taxon>Micrococcales</taxon>
        <taxon>Microbacteriaceae</taxon>
        <taxon>Agrococcus</taxon>
    </lineage>
</organism>
<keyword evidence="3" id="KW-1185">Reference proteome</keyword>
<keyword evidence="1" id="KW-0472">Membrane</keyword>
<sequence length="199" mass="20031">MSLADRLLKPPPRIVAGEPGTGWLGLLTSWAAVGYGAAAAAKAGGLLISFDDGACGIHSATVCQVAGWGGLLMGVVVLGVAALLSIVVARGFGPPTTWWVLPVMLGALALAPFQAAPGASIAWVWLLVSAAAAVAAIALAGMVVRRGRAALFGWIRLDGLDAREVPHRPLDQLVAPAAVAVAIGGGFFAANVVRLLSEA</sequence>
<protein>
    <submittedName>
        <fullName evidence="2">Uncharacterized protein</fullName>
    </submittedName>
</protein>
<feature type="transmembrane region" description="Helical" evidence="1">
    <location>
        <begin position="173"/>
        <end position="193"/>
    </location>
</feature>
<dbReference type="Proteomes" id="UP000323221">
    <property type="component" value="Unassembled WGS sequence"/>
</dbReference>
<dbReference type="EMBL" id="VOIR01000011">
    <property type="protein sequence ID" value="KAA6436331.1"/>
    <property type="molecule type" value="Genomic_DNA"/>
</dbReference>
<evidence type="ECO:0000313" key="3">
    <source>
        <dbReference type="Proteomes" id="UP000323221"/>
    </source>
</evidence>
<dbReference type="OrthoDB" id="5117785at2"/>
<keyword evidence="1" id="KW-0812">Transmembrane</keyword>
<feature type="transmembrane region" description="Helical" evidence="1">
    <location>
        <begin position="122"/>
        <end position="144"/>
    </location>
</feature>
<comment type="caution">
    <text evidence="2">The sequence shown here is derived from an EMBL/GenBank/DDBJ whole genome shotgun (WGS) entry which is preliminary data.</text>
</comment>
<feature type="transmembrane region" description="Helical" evidence="1">
    <location>
        <begin position="96"/>
        <end position="116"/>
    </location>
</feature>
<dbReference type="RefSeq" id="WP_146354997.1">
    <property type="nucleotide sequence ID" value="NZ_VOIR01000011.1"/>
</dbReference>
<accession>A0A5M8QMC5</accession>
<gene>
    <name evidence="2" type="ORF">FQ330_02680</name>
</gene>
<feature type="transmembrane region" description="Helical" evidence="1">
    <location>
        <begin position="68"/>
        <end position="89"/>
    </location>
</feature>
<reference evidence="2 3" key="1">
    <citation type="submission" date="2019-08" db="EMBL/GenBank/DDBJ databases">
        <title>Agrococcus lahaulensis sp. nov., isolated from a cold desert of the Indian Himalayas.</title>
        <authorList>
            <person name="Qu J.H."/>
        </authorList>
    </citation>
    <scope>NUCLEOTIDE SEQUENCE [LARGE SCALE GENOMIC DNA]</scope>
    <source>
        <strain evidence="2 3">NS18</strain>
    </source>
</reference>
<proteinExistence type="predicted"/>
<evidence type="ECO:0000256" key="1">
    <source>
        <dbReference type="SAM" id="Phobius"/>
    </source>
</evidence>
<name>A0A5M8QMC5_9MICO</name>